<evidence type="ECO:0000256" key="4">
    <source>
        <dbReference type="ARBA" id="ARBA00022989"/>
    </source>
</evidence>
<feature type="compositionally biased region" description="Low complexity" evidence="10">
    <location>
        <begin position="412"/>
        <end position="427"/>
    </location>
</feature>
<feature type="domain" description="G-protein coupled receptors family 1 profile" evidence="12">
    <location>
        <begin position="44"/>
        <end position="702"/>
    </location>
</feature>
<dbReference type="WBParaSite" id="SRDH1_60310.1">
    <property type="protein sequence ID" value="SRDH1_60310.1"/>
    <property type="gene ID" value="SRDH1_60310"/>
</dbReference>
<feature type="compositionally biased region" description="Polar residues" evidence="10">
    <location>
        <begin position="436"/>
        <end position="446"/>
    </location>
</feature>
<evidence type="ECO:0000256" key="10">
    <source>
        <dbReference type="SAM" id="MobiDB-lite"/>
    </source>
</evidence>
<feature type="transmembrane region" description="Helical" evidence="11">
    <location>
        <begin position="147"/>
        <end position="171"/>
    </location>
</feature>
<feature type="transmembrane region" description="Helical" evidence="11">
    <location>
        <begin position="646"/>
        <end position="666"/>
    </location>
</feature>
<organism evidence="13 14">
    <name type="scientific">Schistosoma rodhaini</name>
    <dbReference type="NCBI Taxonomy" id="6188"/>
    <lineage>
        <taxon>Eukaryota</taxon>
        <taxon>Metazoa</taxon>
        <taxon>Spiralia</taxon>
        <taxon>Lophotrochozoa</taxon>
        <taxon>Platyhelminthes</taxon>
        <taxon>Trematoda</taxon>
        <taxon>Digenea</taxon>
        <taxon>Strigeidida</taxon>
        <taxon>Schistosomatoidea</taxon>
        <taxon>Schistosomatidae</taxon>
        <taxon>Schistosoma</taxon>
    </lineage>
</organism>
<dbReference type="AlphaFoldDB" id="A0AA85FQ48"/>
<name>A0AA85FQ48_9TREM</name>
<dbReference type="Pfam" id="PF00001">
    <property type="entry name" value="7tm_1"/>
    <property type="match status" value="1"/>
</dbReference>
<evidence type="ECO:0000313" key="13">
    <source>
        <dbReference type="Proteomes" id="UP000050792"/>
    </source>
</evidence>
<feature type="compositionally biased region" description="Low complexity" evidence="10">
    <location>
        <begin position="492"/>
        <end position="508"/>
    </location>
</feature>
<evidence type="ECO:0000256" key="8">
    <source>
        <dbReference type="ARBA" id="ARBA00023170"/>
    </source>
</evidence>
<feature type="region of interest" description="Disordered" evidence="10">
    <location>
        <begin position="405"/>
        <end position="446"/>
    </location>
</feature>
<evidence type="ECO:0000313" key="14">
    <source>
        <dbReference type="WBParaSite" id="SRDH1_60310.1"/>
    </source>
</evidence>
<dbReference type="InterPro" id="IPR000276">
    <property type="entry name" value="GPCR_Rhodpsn"/>
</dbReference>
<accession>A0AA85FQ48</accession>
<evidence type="ECO:0000259" key="12">
    <source>
        <dbReference type="PROSITE" id="PS50262"/>
    </source>
</evidence>
<reference evidence="14" key="2">
    <citation type="submission" date="2023-11" db="UniProtKB">
        <authorList>
            <consortium name="WormBaseParasite"/>
        </authorList>
    </citation>
    <scope>IDENTIFICATION</scope>
</reference>
<protein>
    <submittedName>
        <fullName evidence="14">G_PROTEIN_RECEP_F1_2 domain-containing protein</fullName>
    </submittedName>
</protein>
<keyword evidence="9" id="KW-0807">Transducer</keyword>
<reference evidence="13" key="1">
    <citation type="submission" date="2022-06" db="EMBL/GenBank/DDBJ databases">
        <authorList>
            <person name="Berger JAMES D."/>
            <person name="Berger JAMES D."/>
        </authorList>
    </citation>
    <scope>NUCLEOTIDE SEQUENCE [LARGE SCALE GENOMIC DNA]</scope>
</reference>
<dbReference type="GO" id="GO:0005886">
    <property type="term" value="C:plasma membrane"/>
    <property type="evidence" value="ECO:0007669"/>
    <property type="project" value="UniProtKB-SubCell"/>
</dbReference>
<evidence type="ECO:0000256" key="1">
    <source>
        <dbReference type="ARBA" id="ARBA00004651"/>
    </source>
</evidence>
<proteinExistence type="predicted"/>
<keyword evidence="3 11" id="KW-0812">Transmembrane</keyword>
<evidence type="ECO:0000256" key="7">
    <source>
        <dbReference type="ARBA" id="ARBA00023157"/>
    </source>
</evidence>
<dbReference type="InterPro" id="IPR017452">
    <property type="entry name" value="GPCR_Rhodpsn_7TM"/>
</dbReference>
<feature type="region of interest" description="Disordered" evidence="10">
    <location>
        <begin position="490"/>
        <end position="516"/>
    </location>
</feature>
<evidence type="ECO:0000256" key="6">
    <source>
        <dbReference type="ARBA" id="ARBA00023136"/>
    </source>
</evidence>
<sequence>MNGTLTITFIEYNYLFNYTQFINSPLKILSFSLLILINFSIFASNLFMIIILLLTKNKRFDATRKLLINLSIIDMNFALYIMPISIMYVILKMYWISYYIIIYYIWIIFDIYFCTTIMLNLVIIAFDKMLAINYAVKYNQIMSPIRVRLLILLIWLLGLLIILPLIFYIIWYQLQLKSSNDLNLIYTNIDITNSLHNHNNNNNNDNSNDCTQYKCNSIHVSIYIRLFITICSMYIPTGLMCYFYFHVFSKVIINKRGISIGLLIDNDNNYHRQLKKKQTSFNNDDINKGDYDKILDNIDDDNNNDYNIKGVKSKKDKMLKDKNTINQSKHGLLRVHVGGKQLLCNNNNTFKNHKYNSTTNINHIHNNNNNNSQPVKLINDEKKDIDDSTMIINRLLIDSSIKKQDDLYDQPRSTSSSSLRHQQQHLSMTREFIPSNDYTSSNQKSYYPNSINFIKTTDNLKNNNNNNNEIVMKKHSNSLSEVFLKVNRNKLNDSNNNNNNNKQTINQQPDTSQQQNNLKDKLANILRKHSFHTLSPYTYIKTSELTQSRRSTGRTDKDTKFNDIITLRRCALMPLNNHTACSSISNEYMNSGRNSENLSNLSATFITPRNSNQLDRSINITQDQLCYSSTNYNGNHKLKRSIEFKAISMFLFNISSILLCWLPYYTLFLFTDHLPNLCLTFTVYEFFYWLRFLCIVFNPLIYGSASEDLRKAFKRFILHCGKVKHEKKALKRLVLAGLGAAGIPYGHRIIIPQQMKSSDYNQQQQQQQQNRSVIFNKPLMIIADIDDKT</sequence>
<dbReference type="PANTHER" id="PTHR24248:SF125">
    <property type="entry name" value="DOPAMINE D2-LIKE RECEPTOR"/>
    <property type="match status" value="1"/>
</dbReference>
<dbReference type="GO" id="GO:0004930">
    <property type="term" value="F:G protein-coupled receptor activity"/>
    <property type="evidence" value="ECO:0007669"/>
    <property type="project" value="UniProtKB-KW"/>
</dbReference>
<feature type="transmembrane region" description="Helical" evidence="11">
    <location>
        <begin position="28"/>
        <end position="54"/>
    </location>
</feature>
<feature type="transmembrane region" description="Helical" evidence="11">
    <location>
        <begin position="222"/>
        <end position="245"/>
    </location>
</feature>
<keyword evidence="7" id="KW-1015">Disulfide bond</keyword>
<keyword evidence="5" id="KW-0297">G-protein coupled receptor</keyword>
<evidence type="ECO:0000256" key="11">
    <source>
        <dbReference type="SAM" id="Phobius"/>
    </source>
</evidence>
<keyword evidence="6 11" id="KW-0472">Membrane</keyword>
<feature type="transmembrane region" description="Helical" evidence="11">
    <location>
        <begin position="686"/>
        <end position="705"/>
    </location>
</feature>
<evidence type="ECO:0000256" key="3">
    <source>
        <dbReference type="ARBA" id="ARBA00022692"/>
    </source>
</evidence>
<feature type="transmembrane region" description="Helical" evidence="11">
    <location>
        <begin position="66"/>
        <end position="90"/>
    </location>
</feature>
<keyword evidence="8" id="KW-0675">Receptor</keyword>
<dbReference type="PRINTS" id="PR00237">
    <property type="entry name" value="GPCRRHODOPSN"/>
</dbReference>
<comment type="subcellular location">
    <subcellularLocation>
        <location evidence="1">Cell membrane</location>
        <topology evidence="1">Multi-pass membrane protein</topology>
    </subcellularLocation>
</comment>
<evidence type="ECO:0000256" key="9">
    <source>
        <dbReference type="ARBA" id="ARBA00023224"/>
    </source>
</evidence>
<dbReference type="PANTHER" id="PTHR24248">
    <property type="entry name" value="ADRENERGIC RECEPTOR-RELATED G-PROTEIN COUPLED RECEPTOR"/>
    <property type="match status" value="1"/>
</dbReference>
<feature type="transmembrane region" description="Helical" evidence="11">
    <location>
        <begin position="96"/>
        <end position="126"/>
    </location>
</feature>
<keyword evidence="4 11" id="KW-1133">Transmembrane helix</keyword>
<dbReference type="Gene3D" id="1.20.1070.10">
    <property type="entry name" value="Rhodopsin 7-helix transmembrane proteins"/>
    <property type="match status" value="2"/>
</dbReference>
<keyword evidence="2" id="KW-1003">Cell membrane</keyword>
<keyword evidence="13" id="KW-1185">Reference proteome</keyword>
<evidence type="ECO:0000256" key="5">
    <source>
        <dbReference type="ARBA" id="ARBA00023040"/>
    </source>
</evidence>
<dbReference type="SUPFAM" id="SSF81321">
    <property type="entry name" value="Family A G protein-coupled receptor-like"/>
    <property type="match status" value="1"/>
</dbReference>
<dbReference type="Proteomes" id="UP000050792">
    <property type="component" value="Unassembled WGS sequence"/>
</dbReference>
<dbReference type="PROSITE" id="PS50262">
    <property type="entry name" value="G_PROTEIN_RECEP_F1_2"/>
    <property type="match status" value="1"/>
</dbReference>
<evidence type="ECO:0000256" key="2">
    <source>
        <dbReference type="ARBA" id="ARBA00022475"/>
    </source>
</evidence>